<dbReference type="EMBL" id="BEZZ01001127">
    <property type="protein sequence ID" value="GCC38170.1"/>
    <property type="molecule type" value="Genomic_DNA"/>
</dbReference>
<name>A0A401T6C0_CHIPU</name>
<evidence type="ECO:0000313" key="2">
    <source>
        <dbReference type="Proteomes" id="UP000287033"/>
    </source>
</evidence>
<dbReference type="Proteomes" id="UP000287033">
    <property type="component" value="Unassembled WGS sequence"/>
</dbReference>
<accession>A0A401T6C0</accession>
<sequence>MGVRMRSTLIQDGGLYQRTVTGVKARELKTSDLRGDIRGLWLISNVYKHFGSPVVLHHSDRITATLPAAEVTKELLPLAIIPTAHAPVSESTHARCCYTAVNG</sequence>
<comment type="caution">
    <text evidence="1">The sequence shown here is derived from an EMBL/GenBank/DDBJ whole genome shotgun (WGS) entry which is preliminary data.</text>
</comment>
<gene>
    <name evidence="1" type="ORF">chiPu_0016682</name>
</gene>
<proteinExistence type="predicted"/>
<protein>
    <submittedName>
        <fullName evidence="1">Uncharacterized protein</fullName>
    </submittedName>
</protein>
<reference evidence="1 2" key="1">
    <citation type="journal article" date="2018" name="Nat. Ecol. Evol.">
        <title>Shark genomes provide insights into elasmobranch evolution and the origin of vertebrates.</title>
        <authorList>
            <person name="Hara Y"/>
            <person name="Yamaguchi K"/>
            <person name="Onimaru K"/>
            <person name="Kadota M"/>
            <person name="Koyanagi M"/>
            <person name="Keeley SD"/>
            <person name="Tatsumi K"/>
            <person name="Tanaka K"/>
            <person name="Motone F"/>
            <person name="Kageyama Y"/>
            <person name="Nozu R"/>
            <person name="Adachi N"/>
            <person name="Nishimura O"/>
            <person name="Nakagawa R"/>
            <person name="Tanegashima C"/>
            <person name="Kiyatake I"/>
            <person name="Matsumoto R"/>
            <person name="Murakumo K"/>
            <person name="Nishida K"/>
            <person name="Terakita A"/>
            <person name="Kuratani S"/>
            <person name="Sato K"/>
            <person name="Hyodo S Kuraku.S."/>
        </authorList>
    </citation>
    <scope>NUCLEOTIDE SEQUENCE [LARGE SCALE GENOMIC DNA]</scope>
</reference>
<dbReference type="AlphaFoldDB" id="A0A401T6C0"/>
<keyword evidence="2" id="KW-1185">Reference proteome</keyword>
<evidence type="ECO:0000313" key="1">
    <source>
        <dbReference type="EMBL" id="GCC38170.1"/>
    </source>
</evidence>
<organism evidence="1 2">
    <name type="scientific">Chiloscyllium punctatum</name>
    <name type="common">Brownbanded bambooshark</name>
    <name type="synonym">Hemiscyllium punctatum</name>
    <dbReference type="NCBI Taxonomy" id="137246"/>
    <lineage>
        <taxon>Eukaryota</taxon>
        <taxon>Metazoa</taxon>
        <taxon>Chordata</taxon>
        <taxon>Craniata</taxon>
        <taxon>Vertebrata</taxon>
        <taxon>Chondrichthyes</taxon>
        <taxon>Elasmobranchii</taxon>
        <taxon>Galeomorphii</taxon>
        <taxon>Galeoidea</taxon>
        <taxon>Orectolobiformes</taxon>
        <taxon>Hemiscylliidae</taxon>
        <taxon>Chiloscyllium</taxon>
    </lineage>
</organism>